<protein>
    <submittedName>
        <fullName evidence="1">Uncharacterized protein</fullName>
    </submittedName>
</protein>
<dbReference type="EMBL" id="KN832989">
    <property type="protein sequence ID" value="KIM83979.1"/>
    <property type="molecule type" value="Genomic_DNA"/>
</dbReference>
<keyword evidence="2" id="KW-1185">Reference proteome</keyword>
<gene>
    <name evidence="1" type="ORF">PILCRDRAFT_6833</name>
</gene>
<accession>A0A0C3FWQ7</accession>
<reference evidence="2" key="2">
    <citation type="submission" date="2015-01" db="EMBL/GenBank/DDBJ databases">
        <title>Evolutionary Origins and Diversification of the Mycorrhizal Mutualists.</title>
        <authorList>
            <consortium name="DOE Joint Genome Institute"/>
            <consortium name="Mycorrhizal Genomics Consortium"/>
            <person name="Kohler A."/>
            <person name="Kuo A."/>
            <person name="Nagy L.G."/>
            <person name="Floudas D."/>
            <person name="Copeland A."/>
            <person name="Barry K.W."/>
            <person name="Cichocki N."/>
            <person name="Veneault-Fourrey C."/>
            <person name="LaButti K."/>
            <person name="Lindquist E.A."/>
            <person name="Lipzen A."/>
            <person name="Lundell T."/>
            <person name="Morin E."/>
            <person name="Murat C."/>
            <person name="Riley R."/>
            <person name="Ohm R."/>
            <person name="Sun H."/>
            <person name="Tunlid A."/>
            <person name="Henrissat B."/>
            <person name="Grigoriev I.V."/>
            <person name="Hibbett D.S."/>
            <person name="Martin F."/>
        </authorList>
    </citation>
    <scope>NUCLEOTIDE SEQUENCE [LARGE SCALE GENOMIC DNA]</scope>
    <source>
        <strain evidence="2">F 1598</strain>
    </source>
</reference>
<organism evidence="1 2">
    <name type="scientific">Piloderma croceum (strain F 1598)</name>
    <dbReference type="NCBI Taxonomy" id="765440"/>
    <lineage>
        <taxon>Eukaryota</taxon>
        <taxon>Fungi</taxon>
        <taxon>Dikarya</taxon>
        <taxon>Basidiomycota</taxon>
        <taxon>Agaricomycotina</taxon>
        <taxon>Agaricomycetes</taxon>
        <taxon>Agaricomycetidae</taxon>
        <taxon>Atheliales</taxon>
        <taxon>Atheliaceae</taxon>
        <taxon>Piloderma</taxon>
    </lineage>
</organism>
<proteinExistence type="predicted"/>
<evidence type="ECO:0000313" key="1">
    <source>
        <dbReference type="EMBL" id="KIM83979.1"/>
    </source>
</evidence>
<dbReference type="HOGENOM" id="CLU_2292717_0_0_1"/>
<dbReference type="Proteomes" id="UP000054166">
    <property type="component" value="Unassembled WGS sequence"/>
</dbReference>
<sequence length="101" mass="11551">MFFWGWKPAPGEAPPFTSRSVIFRNENDTKQFNSFCNSNRARETKIKAMREAMQTQHFREKPSAHEIIIAPISIPIKGLSCGIVPSILGYHQQLLQIGFLF</sequence>
<evidence type="ECO:0000313" key="2">
    <source>
        <dbReference type="Proteomes" id="UP000054166"/>
    </source>
</evidence>
<name>A0A0C3FWQ7_PILCF</name>
<dbReference type="AlphaFoldDB" id="A0A0C3FWQ7"/>
<dbReference type="InParanoid" id="A0A0C3FWQ7"/>
<reference evidence="1 2" key="1">
    <citation type="submission" date="2014-04" db="EMBL/GenBank/DDBJ databases">
        <authorList>
            <consortium name="DOE Joint Genome Institute"/>
            <person name="Kuo A."/>
            <person name="Tarkka M."/>
            <person name="Buscot F."/>
            <person name="Kohler A."/>
            <person name="Nagy L.G."/>
            <person name="Floudas D."/>
            <person name="Copeland A."/>
            <person name="Barry K.W."/>
            <person name="Cichocki N."/>
            <person name="Veneault-Fourrey C."/>
            <person name="LaButti K."/>
            <person name="Lindquist E.A."/>
            <person name="Lipzen A."/>
            <person name="Lundell T."/>
            <person name="Morin E."/>
            <person name="Murat C."/>
            <person name="Sun H."/>
            <person name="Tunlid A."/>
            <person name="Henrissat B."/>
            <person name="Grigoriev I.V."/>
            <person name="Hibbett D.S."/>
            <person name="Martin F."/>
            <person name="Nordberg H.P."/>
            <person name="Cantor M.N."/>
            <person name="Hua S.X."/>
        </authorList>
    </citation>
    <scope>NUCLEOTIDE SEQUENCE [LARGE SCALE GENOMIC DNA]</scope>
    <source>
        <strain evidence="1 2">F 1598</strain>
    </source>
</reference>